<dbReference type="InterPro" id="IPR051955">
    <property type="entry name" value="PME_Inhibitor"/>
</dbReference>
<evidence type="ECO:0000259" key="8">
    <source>
        <dbReference type="SMART" id="SM00856"/>
    </source>
</evidence>
<evidence type="ECO:0000256" key="4">
    <source>
        <dbReference type="ARBA" id="ARBA00022729"/>
    </source>
</evidence>
<feature type="chain" id="PRO_5013084496" description="Pectinesterase inhibitor domain-containing protein" evidence="7">
    <location>
        <begin position="32"/>
        <end position="213"/>
    </location>
</feature>
<comment type="similarity">
    <text evidence="6">Belongs to the PMEI family.</text>
</comment>
<dbReference type="NCBIfam" id="TIGR01614">
    <property type="entry name" value="PME_inhib"/>
    <property type="match status" value="1"/>
</dbReference>
<feature type="signal peptide" evidence="7">
    <location>
        <begin position="1"/>
        <end position="31"/>
    </location>
</feature>
<organism evidence="9 10">
    <name type="scientific">Manihot esculenta</name>
    <name type="common">Cassava</name>
    <name type="synonym">Jatropha manihot</name>
    <dbReference type="NCBI Taxonomy" id="3983"/>
    <lineage>
        <taxon>Eukaryota</taxon>
        <taxon>Viridiplantae</taxon>
        <taxon>Streptophyta</taxon>
        <taxon>Embryophyta</taxon>
        <taxon>Tracheophyta</taxon>
        <taxon>Spermatophyta</taxon>
        <taxon>Magnoliopsida</taxon>
        <taxon>eudicotyledons</taxon>
        <taxon>Gunneridae</taxon>
        <taxon>Pentapetalae</taxon>
        <taxon>rosids</taxon>
        <taxon>fabids</taxon>
        <taxon>Malpighiales</taxon>
        <taxon>Euphorbiaceae</taxon>
        <taxon>Crotonoideae</taxon>
        <taxon>Manihoteae</taxon>
        <taxon>Manihot</taxon>
    </lineage>
</organism>
<evidence type="ECO:0000256" key="7">
    <source>
        <dbReference type="SAM" id="SignalP"/>
    </source>
</evidence>
<dbReference type="STRING" id="3983.A0A2C9WF14"/>
<dbReference type="GO" id="GO:0009827">
    <property type="term" value="P:plant-type cell wall modification"/>
    <property type="evidence" value="ECO:0000318"/>
    <property type="project" value="GO_Central"/>
</dbReference>
<dbReference type="PANTHER" id="PTHR31080">
    <property type="entry name" value="PECTINESTERASE INHIBITOR-LIKE"/>
    <property type="match status" value="1"/>
</dbReference>
<evidence type="ECO:0000313" key="10">
    <source>
        <dbReference type="Proteomes" id="UP000091857"/>
    </source>
</evidence>
<keyword evidence="4 7" id="KW-0732">Signal</keyword>
<dbReference type="InterPro" id="IPR006501">
    <property type="entry name" value="Pectinesterase_inhib_dom"/>
</dbReference>
<evidence type="ECO:0000313" key="9">
    <source>
        <dbReference type="EMBL" id="OAY57573.1"/>
    </source>
</evidence>
<keyword evidence="5" id="KW-1015">Disulfide bond</keyword>
<keyword evidence="10" id="KW-1185">Reference proteome</keyword>
<evidence type="ECO:0000256" key="3">
    <source>
        <dbReference type="ARBA" id="ARBA00022525"/>
    </source>
</evidence>
<evidence type="ECO:0000256" key="1">
    <source>
        <dbReference type="ARBA" id="ARBA00004271"/>
    </source>
</evidence>
<comment type="subcellular location">
    <subcellularLocation>
        <location evidence="1">Secreted</location>
        <location evidence="1">Extracellular space</location>
        <location evidence="1">Apoplast</location>
    </subcellularLocation>
</comment>
<dbReference type="SMART" id="SM00856">
    <property type="entry name" value="PMEI"/>
    <property type="match status" value="1"/>
</dbReference>
<dbReference type="CDD" id="cd15798">
    <property type="entry name" value="PMEI-like_3"/>
    <property type="match status" value="1"/>
</dbReference>
<dbReference type="GO" id="GO:0048046">
    <property type="term" value="C:apoplast"/>
    <property type="evidence" value="ECO:0007669"/>
    <property type="project" value="UniProtKB-SubCell"/>
</dbReference>
<protein>
    <recommendedName>
        <fullName evidence="8">Pectinesterase inhibitor domain-containing protein</fullName>
    </recommendedName>
</protein>
<dbReference type="Gene3D" id="1.20.140.40">
    <property type="entry name" value="Invertase/pectin methylesterase inhibitor family protein"/>
    <property type="match status" value="1"/>
</dbReference>
<evidence type="ECO:0000256" key="5">
    <source>
        <dbReference type="ARBA" id="ARBA00023157"/>
    </source>
</evidence>
<dbReference type="InterPro" id="IPR035513">
    <property type="entry name" value="Invertase/methylesterase_inhib"/>
</dbReference>
<keyword evidence="2" id="KW-0052">Apoplast</keyword>
<dbReference type="GO" id="GO:0009505">
    <property type="term" value="C:plant-type cell wall"/>
    <property type="evidence" value="ECO:0000318"/>
    <property type="project" value="GO_Central"/>
</dbReference>
<dbReference type="OMA" id="KNTSHMV"/>
<keyword evidence="3" id="KW-0964">Secreted</keyword>
<dbReference type="GO" id="GO:0004857">
    <property type="term" value="F:enzyme inhibitor activity"/>
    <property type="evidence" value="ECO:0000318"/>
    <property type="project" value="GO_Central"/>
</dbReference>
<gene>
    <name evidence="9" type="ORF">MANES_02G107300v8</name>
</gene>
<reference evidence="10" key="1">
    <citation type="journal article" date="2016" name="Nat. Biotechnol.">
        <title>Sequencing wild and cultivated cassava and related species reveals extensive interspecific hybridization and genetic diversity.</title>
        <authorList>
            <person name="Bredeson J.V."/>
            <person name="Lyons J.B."/>
            <person name="Prochnik S.E."/>
            <person name="Wu G.A."/>
            <person name="Ha C.M."/>
            <person name="Edsinger-Gonzales E."/>
            <person name="Grimwood J."/>
            <person name="Schmutz J."/>
            <person name="Rabbi I.Y."/>
            <person name="Egesi C."/>
            <person name="Nauluvula P."/>
            <person name="Lebot V."/>
            <person name="Ndunguru J."/>
            <person name="Mkamilo G."/>
            <person name="Bart R.S."/>
            <person name="Setter T.L."/>
            <person name="Gleadow R.M."/>
            <person name="Kulakow P."/>
            <person name="Ferguson M.E."/>
            <person name="Rounsley S."/>
            <person name="Rokhsar D.S."/>
        </authorList>
    </citation>
    <scope>NUCLEOTIDE SEQUENCE [LARGE SCALE GENOMIC DNA]</scope>
    <source>
        <strain evidence="10">cv. AM560-2</strain>
    </source>
</reference>
<dbReference type="FunFam" id="1.20.140.40:FF:000006">
    <property type="entry name" value="Pectinesterase inhibitor 3"/>
    <property type="match status" value="1"/>
</dbReference>
<dbReference type="EMBL" id="CM004388">
    <property type="protein sequence ID" value="OAY57573.1"/>
    <property type="molecule type" value="Genomic_DNA"/>
</dbReference>
<dbReference type="PANTHER" id="PTHR31080:SF212">
    <property type="entry name" value="PECTINESTERASE INHIBITOR DOMAIN-CONTAINING PROTEIN"/>
    <property type="match status" value="1"/>
</dbReference>
<dbReference type="AlphaFoldDB" id="A0A2C9WF14"/>
<dbReference type="Pfam" id="PF04043">
    <property type="entry name" value="PMEI"/>
    <property type="match status" value="1"/>
</dbReference>
<name>A0A2C9WF14_MANES</name>
<proteinExistence type="inferred from homology"/>
<feature type="domain" description="Pectinesterase inhibitor" evidence="8">
    <location>
        <begin position="48"/>
        <end position="206"/>
    </location>
</feature>
<evidence type="ECO:0000256" key="6">
    <source>
        <dbReference type="ARBA" id="ARBA00038471"/>
    </source>
</evidence>
<accession>A0A2C9WF14</accession>
<evidence type="ECO:0000256" key="2">
    <source>
        <dbReference type="ARBA" id="ARBA00022523"/>
    </source>
</evidence>
<dbReference type="SUPFAM" id="SSF101148">
    <property type="entry name" value="Plant invertase/pectin methylesterase inhibitor"/>
    <property type="match status" value="1"/>
</dbReference>
<sequence>MEAKPTTSSYFLTSALITFLLFISNLENSSAAITSPTTTNTTKISSSTYKKYLKSACNSTTYPKLCYSSLSRYYSTIKTNDQTLCTTALNVSLQAASKTSSLAAALSKKRGLSHIEAEVVQDCVYEMRDSIDELNQSLDALGSLEFNSSYVRFQISNVKTWVSAAITDEDTCVDEIDDDEVSSSVKQKIRKSILNVAMVTSNALALINNKLSY</sequence>
<dbReference type="Proteomes" id="UP000091857">
    <property type="component" value="Chromosome 2"/>
</dbReference>
<comment type="caution">
    <text evidence="9">The sequence shown here is derived from an EMBL/GenBank/DDBJ whole genome shotgun (WGS) entry which is preliminary data.</text>
</comment>
<dbReference type="Gramene" id="Manes.02G107300.1.v8.1">
    <property type="protein sequence ID" value="Manes.02G107300.1.v8.1.CDS.1"/>
    <property type="gene ID" value="Manes.02G107300.v8.1"/>
</dbReference>
<dbReference type="OrthoDB" id="1430376at2759"/>